<evidence type="ECO:0000313" key="4">
    <source>
        <dbReference type="EMBL" id="RZU43558.1"/>
    </source>
</evidence>
<dbReference type="EMBL" id="SHKW01000001">
    <property type="protein sequence ID" value="RZU43558.1"/>
    <property type="molecule type" value="Genomic_DNA"/>
</dbReference>
<dbReference type="InterPro" id="IPR002104">
    <property type="entry name" value="Integrase_catalytic"/>
</dbReference>
<dbReference type="PANTHER" id="PTHR30349">
    <property type="entry name" value="PHAGE INTEGRASE-RELATED"/>
    <property type="match status" value="1"/>
</dbReference>
<feature type="domain" description="Tyr recombinase" evidence="3">
    <location>
        <begin position="159"/>
        <end position="345"/>
    </location>
</feature>
<dbReference type="GO" id="GO:0015074">
    <property type="term" value="P:DNA integration"/>
    <property type="evidence" value="ECO:0007669"/>
    <property type="project" value="InterPro"/>
</dbReference>
<dbReference type="Proteomes" id="UP000292958">
    <property type="component" value="Unassembled WGS sequence"/>
</dbReference>
<protein>
    <submittedName>
        <fullName evidence="4">Site-specific recombinase XerD</fullName>
    </submittedName>
</protein>
<accession>A0A4Q7Z0D3</accession>
<dbReference type="Pfam" id="PF00589">
    <property type="entry name" value="Phage_integrase"/>
    <property type="match status" value="1"/>
</dbReference>
<gene>
    <name evidence="4" type="ORF">BDD14_5229</name>
</gene>
<evidence type="ECO:0000256" key="2">
    <source>
        <dbReference type="SAM" id="MobiDB-lite"/>
    </source>
</evidence>
<dbReference type="AlphaFoldDB" id="A0A4Q7Z0D3"/>
<organism evidence="4 5">
    <name type="scientific">Edaphobacter modestus</name>
    <dbReference type="NCBI Taxonomy" id="388466"/>
    <lineage>
        <taxon>Bacteria</taxon>
        <taxon>Pseudomonadati</taxon>
        <taxon>Acidobacteriota</taxon>
        <taxon>Terriglobia</taxon>
        <taxon>Terriglobales</taxon>
        <taxon>Acidobacteriaceae</taxon>
        <taxon>Edaphobacter</taxon>
    </lineage>
</organism>
<evidence type="ECO:0000256" key="1">
    <source>
        <dbReference type="ARBA" id="ARBA00023172"/>
    </source>
</evidence>
<keyword evidence="1" id="KW-0233">DNA recombination</keyword>
<dbReference type="PROSITE" id="PS51898">
    <property type="entry name" value="TYR_RECOMBINASE"/>
    <property type="match status" value="1"/>
</dbReference>
<dbReference type="InterPro" id="IPR011010">
    <property type="entry name" value="DNA_brk_join_enz"/>
</dbReference>
<feature type="compositionally biased region" description="Polar residues" evidence="2">
    <location>
        <begin position="355"/>
        <end position="369"/>
    </location>
</feature>
<dbReference type="PANTHER" id="PTHR30349:SF64">
    <property type="entry name" value="PROPHAGE INTEGRASE INTD-RELATED"/>
    <property type="match status" value="1"/>
</dbReference>
<evidence type="ECO:0000313" key="5">
    <source>
        <dbReference type="Proteomes" id="UP000292958"/>
    </source>
</evidence>
<comment type="caution">
    <text evidence="4">The sequence shown here is derived from an EMBL/GenBank/DDBJ whole genome shotgun (WGS) entry which is preliminary data.</text>
</comment>
<dbReference type="InterPro" id="IPR013762">
    <property type="entry name" value="Integrase-like_cat_sf"/>
</dbReference>
<dbReference type="GO" id="GO:0006310">
    <property type="term" value="P:DNA recombination"/>
    <property type="evidence" value="ECO:0007669"/>
    <property type="project" value="UniProtKB-KW"/>
</dbReference>
<dbReference type="RefSeq" id="WP_165420230.1">
    <property type="nucleotide sequence ID" value="NZ_SHKW01000001.1"/>
</dbReference>
<feature type="region of interest" description="Disordered" evidence="2">
    <location>
        <begin position="350"/>
        <end position="369"/>
    </location>
</feature>
<dbReference type="InterPro" id="IPR050090">
    <property type="entry name" value="Tyrosine_recombinase_XerCD"/>
</dbReference>
<reference evidence="4 5" key="1">
    <citation type="submission" date="2019-02" db="EMBL/GenBank/DDBJ databases">
        <title>Genomic Encyclopedia of Archaeal and Bacterial Type Strains, Phase II (KMG-II): from individual species to whole genera.</title>
        <authorList>
            <person name="Goeker M."/>
        </authorList>
    </citation>
    <scope>NUCLEOTIDE SEQUENCE [LARGE SCALE GENOMIC DNA]</scope>
    <source>
        <strain evidence="4 5">DSM 18101</strain>
    </source>
</reference>
<dbReference type="Gene3D" id="1.10.443.10">
    <property type="entry name" value="Intergrase catalytic core"/>
    <property type="match status" value="1"/>
</dbReference>
<sequence length="369" mass="42447">MALFKRGGVWWYKFYFAGQPIRESSKSTSKTVAKNAEQQRRRELETGFHNIREVRQHRIRYLRDVVDEYLIGYKLRYRSATFATYALGHVSRILGAELIVDIDEAAVLKYQEDRLREQAAPKSINEEVRFLLKMLGDSGEVIRAHLRKKKQLKLAVRKRIGKAFDAEETQSLTEKAKLSRSPHMFPAFMLARNAGLRDTEIKTLTWGQVKLKAGTLQVGKAKSDAGEGRIIPLNSELHEALVNHSEWYRERFGALQDDWYLFPFGRPMPSDPTRHITSFKTAWKTTRKNAKVTGRWHDNRHTLITELAESGAGDETIMEIAGHVDRQMLRHYSHIRMKAKREALEAVAVKRRSSSRLSATSQQDASPSQ</sequence>
<keyword evidence="5" id="KW-1185">Reference proteome</keyword>
<proteinExistence type="predicted"/>
<dbReference type="SUPFAM" id="SSF56349">
    <property type="entry name" value="DNA breaking-rejoining enzymes"/>
    <property type="match status" value="1"/>
</dbReference>
<name>A0A4Q7Z0D3_9BACT</name>
<evidence type="ECO:0000259" key="3">
    <source>
        <dbReference type="PROSITE" id="PS51898"/>
    </source>
</evidence>
<dbReference type="GO" id="GO:0003677">
    <property type="term" value="F:DNA binding"/>
    <property type="evidence" value="ECO:0007669"/>
    <property type="project" value="InterPro"/>
</dbReference>